<dbReference type="Proteomes" id="UP000807306">
    <property type="component" value="Unassembled WGS sequence"/>
</dbReference>
<protein>
    <submittedName>
        <fullName evidence="2">Uncharacterized protein</fullName>
    </submittedName>
</protein>
<evidence type="ECO:0000313" key="3">
    <source>
        <dbReference type="Proteomes" id="UP000807306"/>
    </source>
</evidence>
<sequence length="221" mass="25443">MSILYQTAKELDQELEEFQNSSQELVLFSPPHYVPAFVLANYAKFRIEASKAMLGWAFIPFSILGTPDTPRLKSQTWFIRPPPSKIDVYDFWKNDLRRGNGIHSDQTRNALDIVVPEHFIHKSSLCKNPFAWAFLDAKFRQNFSPNTAMILMNGRKRVLALQHLFNQLPTNPYEEAGSDQMDQRPDSRRSRPVQAAGYSKELLSKSEVRLGEYGLSFCKQL</sequence>
<feature type="region of interest" description="Disordered" evidence="1">
    <location>
        <begin position="172"/>
        <end position="197"/>
    </location>
</feature>
<organism evidence="2 3">
    <name type="scientific">Crepidotus variabilis</name>
    <dbReference type="NCBI Taxonomy" id="179855"/>
    <lineage>
        <taxon>Eukaryota</taxon>
        <taxon>Fungi</taxon>
        <taxon>Dikarya</taxon>
        <taxon>Basidiomycota</taxon>
        <taxon>Agaricomycotina</taxon>
        <taxon>Agaricomycetes</taxon>
        <taxon>Agaricomycetidae</taxon>
        <taxon>Agaricales</taxon>
        <taxon>Agaricineae</taxon>
        <taxon>Crepidotaceae</taxon>
        <taxon>Crepidotus</taxon>
    </lineage>
</organism>
<proteinExistence type="predicted"/>
<keyword evidence="3" id="KW-1185">Reference proteome</keyword>
<evidence type="ECO:0000256" key="1">
    <source>
        <dbReference type="SAM" id="MobiDB-lite"/>
    </source>
</evidence>
<accession>A0A9P6JIG6</accession>
<name>A0A9P6JIG6_9AGAR</name>
<comment type="caution">
    <text evidence="2">The sequence shown here is derived from an EMBL/GenBank/DDBJ whole genome shotgun (WGS) entry which is preliminary data.</text>
</comment>
<dbReference type="AlphaFoldDB" id="A0A9P6JIG6"/>
<evidence type="ECO:0000313" key="2">
    <source>
        <dbReference type="EMBL" id="KAF9522138.1"/>
    </source>
</evidence>
<gene>
    <name evidence="2" type="ORF">CPB83DRAFT_840719</name>
</gene>
<dbReference type="EMBL" id="MU157959">
    <property type="protein sequence ID" value="KAF9522138.1"/>
    <property type="molecule type" value="Genomic_DNA"/>
</dbReference>
<reference evidence="2" key="1">
    <citation type="submission" date="2020-11" db="EMBL/GenBank/DDBJ databases">
        <authorList>
            <consortium name="DOE Joint Genome Institute"/>
            <person name="Ahrendt S."/>
            <person name="Riley R."/>
            <person name="Andreopoulos W."/>
            <person name="Labutti K."/>
            <person name="Pangilinan J."/>
            <person name="Ruiz-Duenas F.J."/>
            <person name="Barrasa J.M."/>
            <person name="Sanchez-Garcia M."/>
            <person name="Camarero S."/>
            <person name="Miyauchi S."/>
            <person name="Serrano A."/>
            <person name="Linde D."/>
            <person name="Babiker R."/>
            <person name="Drula E."/>
            <person name="Ayuso-Fernandez I."/>
            <person name="Pacheco R."/>
            <person name="Padilla G."/>
            <person name="Ferreira P."/>
            <person name="Barriuso J."/>
            <person name="Kellner H."/>
            <person name="Castanera R."/>
            <person name="Alfaro M."/>
            <person name="Ramirez L."/>
            <person name="Pisabarro A.G."/>
            <person name="Kuo A."/>
            <person name="Tritt A."/>
            <person name="Lipzen A."/>
            <person name="He G."/>
            <person name="Yan M."/>
            <person name="Ng V."/>
            <person name="Cullen D."/>
            <person name="Martin F."/>
            <person name="Rosso M.-N."/>
            <person name="Henrissat B."/>
            <person name="Hibbett D."/>
            <person name="Martinez A.T."/>
            <person name="Grigoriev I.V."/>
        </authorList>
    </citation>
    <scope>NUCLEOTIDE SEQUENCE</scope>
    <source>
        <strain evidence="2">CBS 506.95</strain>
    </source>
</reference>